<evidence type="ECO:0000256" key="2">
    <source>
        <dbReference type="ARBA" id="ARBA00022723"/>
    </source>
</evidence>
<dbReference type="InterPro" id="IPR013790">
    <property type="entry name" value="Dwarfin"/>
</dbReference>
<evidence type="ECO:0000256" key="7">
    <source>
        <dbReference type="RuleBase" id="RU361195"/>
    </source>
</evidence>
<feature type="region of interest" description="Disordered" evidence="8">
    <location>
        <begin position="1"/>
        <end position="104"/>
    </location>
</feature>
<keyword evidence="7" id="KW-0963">Cytoplasm</keyword>
<dbReference type="InterPro" id="IPR001132">
    <property type="entry name" value="SMAD_dom_Dwarfin-type"/>
</dbReference>
<accession>A0A5C6NM84</accession>
<dbReference type="PROSITE" id="PS51076">
    <property type="entry name" value="MH2"/>
    <property type="match status" value="1"/>
</dbReference>
<dbReference type="Gene3D" id="2.60.200.10">
    <property type="match status" value="1"/>
</dbReference>
<dbReference type="GO" id="GO:0071144">
    <property type="term" value="C:heteromeric SMAD protein complex"/>
    <property type="evidence" value="ECO:0007669"/>
    <property type="project" value="TreeGrafter"/>
</dbReference>
<dbReference type="SUPFAM" id="SSF49879">
    <property type="entry name" value="SMAD/FHA domain"/>
    <property type="match status" value="1"/>
</dbReference>
<feature type="compositionally biased region" description="Basic and acidic residues" evidence="8">
    <location>
        <begin position="84"/>
        <end position="96"/>
    </location>
</feature>
<feature type="compositionally biased region" description="Basic residues" evidence="8">
    <location>
        <begin position="1"/>
        <end position="15"/>
    </location>
</feature>
<dbReference type="GO" id="GO:0070411">
    <property type="term" value="F:I-SMAD binding"/>
    <property type="evidence" value="ECO:0007669"/>
    <property type="project" value="TreeGrafter"/>
</dbReference>
<keyword evidence="3" id="KW-0862">Zinc</keyword>
<dbReference type="CDD" id="cd10493">
    <property type="entry name" value="MH1_SMAD_6"/>
    <property type="match status" value="1"/>
</dbReference>
<evidence type="ECO:0000256" key="8">
    <source>
        <dbReference type="SAM" id="MobiDB-lite"/>
    </source>
</evidence>
<protein>
    <recommendedName>
        <fullName evidence="7">Mothers against decapentaplegic homolog</fullName>
        <shortName evidence="7">MAD homolog</shortName>
        <shortName evidence="7">Mothers against DPP homolog</shortName>
    </recommendedName>
    <alternativeName>
        <fullName evidence="7">SMAD family member</fullName>
    </alternativeName>
</protein>
<organism evidence="11 12">
    <name type="scientific">Takifugu flavidus</name>
    <name type="common">sansaifugu</name>
    <dbReference type="NCBI Taxonomy" id="433684"/>
    <lineage>
        <taxon>Eukaryota</taxon>
        <taxon>Metazoa</taxon>
        <taxon>Chordata</taxon>
        <taxon>Craniata</taxon>
        <taxon>Vertebrata</taxon>
        <taxon>Euteleostomi</taxon>
        <taxon>Actinopterygii</taxon>
        <taxon>Neopterygii</taxon>
        <taxon>Teleostei</taxon>
        <taxon>Neoteleostei</taxon>
        <taxon>Acanthomorphata</taxon>
        <taxon>Eupercaria</taxon>
        <taxon>Tetraodontiformes</taxon>
        <taxon>Tetradontoidea</taxon>
        <taxon>Tetraodontidae</taxon>
        <taxon>Takifugu</taxon>
    </lineage>
</organism>
<dbReference type="GO" id="GO:0046872">
    <property type="term" value="F:metal ion binding"/>
    <property type="evidence" value="ECO:0007669"/>
    <property type="project" value="UniProtKB-KW"/>
</dbReference>
<feature type="domain" description="MH2" evidence="10">
    <location>
        <begin position="349"/>
        <end position="537"/>
    </location>
</feature>
<evidence type="ECO:0000256" key="5">
    <source>
        <dbReference type="ARBA" id="ARBA00023163"/>
    </source>
</evidence>
<dbReference type="GO" id="GO:0030154">
    <property type="term" value="P:cell differentiation"/>
    <property type="evidence" value="ECO:0007669"/>
    <property type="project" value="TreeGrafter"/>
</dbReference>
<dbReference type="FunFam" id="2.60.200.10:FF:000004">
    <property type="entry name" value="Mothers against decapentaplegic homolog"/>
    <property type="match status" value="1"/>
</dbReference>
<dbReference type="InterPro" id="IPR008984">
    <property type="entry name" value="SMAD_FHA_dom_sf"/>
</dbReference>
<evidence type="ECO:0000259" key="9">
    <source>
        <dbReference type="PROSITE" id="PS51075"/>
    </source>
</evidence>
<keyword evidence="5 7" id="KW-0804">Transcription</keyword>
<feature type="compositionally biased region" description="Basic and acidic residues" evidence="8">
    <location>
        <begin position="18"/>
        <end position="43"/>
    </location>
</feature>
<feature type="compositionally biased region" description="Gly residues" evidence="8">
    <location>
        <begin position="400"/>
        <end position="413"/>
    </location>
</feature>
<sequence>MFKSRRSGLVRRLWRSRLVTESDGRDGSRRGEGGRKSHCDRHSGKLHRHEPRSVTHADPAPGLTGDGGDLTEGAEREEEEQSEDDRGAMCAPEHRGSQQGQDGDSRTVTCCLFGEWDLRPRSPYCASRKDGGEPCQCASRHGDREDELGSTAHAFLKRLKDGNLEALARTIETKGSSECVMVTNAELRLGAHHVSPQYLLCKMYRWSDLPFSARLKPLCHCQSFGSVENTNVCCNPYHYSRLCGPESPPPPYTLSCSDEHKPLDSTLPYTETAPPPLPSAPHIAPREYTESFYEVTVPTSVQNSVRATDDHVEFLSKIERYLTLLSSLPPADTGTSLDSSASSGHRSHWCSVAYWEQRTRVGRLYPAFEPSLNIFYDLPQGTGLCLSQLHANAYHTRRGSPGGHGQHSHGSGGNSSSSVQQIRSKIGYGIMLSREPDGVWVYNRSQHPVFVHSPTLDPPSARGLSVKRVMPGFSLKVFDYEHSSWMAEHGVKPESQEGPWDPHSVRISFAKGWGPCYSRQFITSCPCWLEVLLNNHR</sequence>
<dbReference type="EMBL" id="RHFK02000012">
    <property type="protein sequence ID" value="TWW67788.1"/>
    <property type="molecule type" value="Genomic_DNA"/>
</dbReference>
<evidence type="ECO:0000313" key="11">
    <source>
        <dbReference type="EMBL" id="TWW67788.1"/>
    </source>
</evidence>
<dbReference type="AlphaFoldDB" id="A0A5C6NM84"/>
<evidence type="ECO:0000256" key="3">
    <source>
        <dbReference type="ARBA" id="ARBA00022833"/>
    </source>
</evidence>
<comment type="similarity">
    <text evidence="1 7">Belongs to the dwarfin/SMAD family.</text>
</comment>
<keyword evidence="2" id="KW-0479">Metal-binding</keyword>
<evidence type="ECO:0000256" key="1">
    <source>
        <dbReference type="ARBA" id="ARBA00005545"/>
    </source>
</evidence>
<keyword evidence="4 7" id="KW-0805">Transcription regulation</keyword>
<dbReference type="InterPro" id="IPR013019">
    <property type="entry name" value="MAD_homology_MH1"/>
</dbReference>
<proteinExistence type="inferred from homology"/>
<reference evidence="11 12" key="1">
    <citation type="submission" date="2019-04" db="EMBL/GenBank/DDBJ databases">
        <title>Chromosome genome assembly for Takifugu flavidus.</title>
        <authorList>
            <person name="Xiao S."/>
        </authorList>
    </citation>
    <scope>NUCLEOTIDE SEQUENCE [LARGE SCALE GENOMIC DNA]</scope>
    <source>
        <strain evidence="11">HTHZ2018</strain>
        <tissue evidence="11">Muscle</tissue>
    </source>
</reference>
<dbReference type="GO" id="GO:0006357">
    <property type="term" value="P:regulation of transcription by RNA polymerase II"/>
    <property type="evidence" value="ECO:0007669"/>
    <property type="project" value="TreeGrafter"/>
</dbReference>
<dbReference type="Pfam" id="PF03165">
    <property type="entry name" value="MH1"/>
    <property type="match status" value="1"/>
</dbReference>
<dbReference type="InterPro" id="IPR003619">
    <property type="entry name" value="MAD_homology1_Dwarfin-type"/>
</dbReference>
<dbReference type="InterPro" id="IPR036578">
    <property type="entry name" value="SMAD_MH1_sf"/>
</dbReference>
<dbReference type="Pfam" id="PF03166">
    <property type="entry name" value="MH2"/>
    <property type="match status" value="1"/>
</dbReference>
<dbReference type="GO" id="GO:0005737">
    <property type="term" value="C:cytoplasm"/>
    <property type="evidence" value="ECO:0007669"/>
    <property type="project" value="UniProtKB-SubCell"/>
</dbReference>
<evidence type="ECO:0000259" key="10">
    <source>
        <dbReference type="PROSITE" id="PS51076"/>
    </source>
</evidence>
<dbReference type="GO" id="GO:0060395">
    <property type="term" value="P:SMAD protein signal transduction"/>
    <property type="evidence" value="ECO:0007669"/>
    <property type="project" value="TreeGrafter"/>
</dbReference>
<feature type="domain" description="MH1" evidence="9">
    <location>
        <begin position="124"/>
        <end position="248"/>
    </location>
</feature>
<comment type="subcellular location">
    <subcellularLocation>
        <location evidence="7">Cytoplasm</location>
    </subcellularLocation>
    <subcellularLocation>
        <location evidence="7">Nucleus</location>
    </subcellularLocation>
</comment>
<dbReference type="GO" id="GO:0140416">
    <property type="term" value="F:transcription regulator inhibitor activity"/>
    <property type="evidence" value="ECO:0007669"/>
    <property type="project" value="TreeGrafter"/>
</dbReference>
<dbReference type="SMART" id="SM00523">
    <property type="entry name" value="DWA"/>
    <property type="match status" value="1"/>
</dbReference>
<dbReference type="Gene3D" id="3.90.520.10">
    <property type="entry name" value="SMAD MH1 domain"/>
    <property type="match status" value="1"/>
</dbReference>
<evidence type="ECO:0000313" key="12">
    <source>
        <dbReference type="Proteomes" id="UP000324091"/>
    </source>
</evidence>
<dbReference type="SUPFAM" id="SSF56366">
    <property type="entry name" value="SMAD MH1 domain"/>
    <property type="match status" value="1"/>
</dbReference>
<keyword evidence="12" id="KW-1185">Reference proteome</keyword>
<keyword evidence="6 7" id="KW-0539">Nucleus</keyword>
<feature type="region of interest" description="Disordered" evidence="8">
    <location>
        <begin position="396"/>
        <end position="418"/>
    </location>
</feature>
<evidence type="ECO:0000256" key="6">
    <source>
        <dbReference type="ARBA" id="ARBA00023242"/>
    </source>
</evidence>
<dbReference type="PANTHER" id="PTHR13703">
    <property type="entry name" value="SMAD"/>
    <property type="match status" value="1"/>
</dbReference>
<dbReference type="GO" id="GO:0009653">
    <property type="term" value="P:anatomical structure morphogenesis"/>
    <property type="evidence" value="ECO:0007669"/>
    <property type="project" value="TreeGrafter"/>
</dbReference>
<name>A0A5C6NM84_9TELE</name>
<dbReference type="PROSITE" id="PS51075">
    <property type="entry name" value="MH1"/>
    <property type="match status" value="1"/>
</dbReference>
<comment type="caution">
    <text evidence="11">The sequence shown here is derived from an EMBL/GenBank/DDBJ whole genome shotgun (WGS) entry which is preliminary data.</text>
</comment>
<dbReference type="Proteomes" id="UP000324091">
    <property type="component" value="Chromosome 2"/>
</dbReference>
<dbReference type="SMART" id="SM00524">
    <property type="entry name" value="DWB"/>
    <property type="match status" value="1"/>
</dbReference>
<dbReference type="PANTHER" id="PTHR13703:SF28">
    <property type="entry name" value="MOTHERS AGAINST DECAPENTAPLEGIC HOMOLOG 6"/>
    <property type="match status" value="1"/>
</dbReference>
<evidence type="ECO:0000256" key="4">
    <source>
        <dbReference type="ARBA" id="ARBA00023015"/>
    </source>
</evidence>
<dbReference type="InterPro" id="IPR017855">
    <property type="entry name" value="SMAD-like_dom_sf"/>
</dbReference>
<gene>
    <name evidence="11" type="ORF">D4764_02G0008290</name>
</gene>